<feature type="coiled-coil region" evidence="1">
    <location>
        <begin position="233"/>
        <end position="278"/>
    </location>
</feature>
<dbReference type="InterPro" id="IPR013103">
    <property type="entry name" value="RVT_2"/>
</dbReference>
<feature type="region of interest" description="Disordered" evidence="2">
    <location>
        <begin position="352"/>
        <end position="380"/>
    </location>
</feature>
<sequence length="648" mass="73332">MQQPMQNPKDVSNPTTALDMVLKLMAKAFQLNNTTPTNNNQRSSSNPCYSQIEKSGIENQHGNGNVVAAQAEVKPRKQDAAYLQKQMQIAQIEEARIQLTSEEFYFMDAAGACEETERDNSNCTLKNNLQQASTYGTQFDKAPVYDTDGSAEVHLFKNCYDNDIFNVFTQEEQYTELLEPIPKPHQVRQNDSNVISEVSSVEQGEGTIEQHSANVEETRAYHESLFHNLGAELSKEKSSVSSLQEEKKMLKSDFKTREDELLDKQIQLENKIKKLDNILVKTDQSIQTMHMLSPKPDSFYHTEQKMALGMFRINPSKTSRVDNDMPNKHVKATVRTNPITVSQAHFISHENVNHNSNGISSTGVESTAKTKRPQRRSKKKNDRKFLGIVCFGNDHIPAILIYGDLKWENILITIEGLGYILFSVGQFCDSDLENDREDIGKLGAKGDIGFLIGYYDNSCTYRVYNRRTKKIMETMNVTFNELSAMAFEQSSSKLGLQSMTSRQITMYADFIGGQPSAAPRTSLTAQDADEIEPQQQHAQQQDNQALLQPETVVDNVLNATLDDFKESFAPVARMEAIRIFLAYASHKSFIVFQIDVKTTFLHGTLKEDVYVCQPEGFIDADHPSHVYKLKKRLYGLKQAPKAWYDELS</sequence>
<evidence type="ECO:0000259" key="3">
    <source>
        <dbReference type="Pfam" id="PF07727"/>
    </source>
</evidence>
<evidence type="ECO:0000313" key="5">
    <source>
        <dbReference type="EMBL" id="GEU88715.1"/>
    </source>
</evidence>
<name>A0A6L2NVT0_TANCI</name>
<reference evidence="5" key="1">
    <citation type="journal article" date="2019" name="Sci. Rep.">
        <title>Draft genome of Tanacetum cinerariifolium, the natural source of mosquito coil.</title>
        <authorList>
            <person name="Yamashiro T."/>
            <person name="Shiraishi A."/>
            <person name="Satake H."/>
            <person name="Nakayama K."/>
        </authorList>
    </citation>
    <scope>NUCLEOTIDE SEQUENCE</scope>
</reference>
<dbReference type="Pfam" id="PF25597">
    <property type="entry name" value="SH3_retrovirus"/>
    <property type="match status" value="1"/>
</dbReference>
<keyword evidence="1" id="KW-0175">Coiled coil</keyword>
<feature type="compositionally biased region" description="Polar residues" evidence="2">
    <location>
        <begin position="353"/>
        <end position="367"/>
    </location>
</feature>
<evidence type="ECO:0000256" key="2">
    <source>
        <dbReference type="SAM" id="MobiDB-lite"/>
    </source>
</evidence>
<dbReference type="Pfam" id="PF07727">
    <property type="entry name" value="RVT_2"/>
    <property type="match status" value="1"/>
</dbReference>
<organism evidence="5">
    <name type="scientific">Tanacetum cinerariifolium</name>
    <name type="common">Dalmatian daisy</name>
    <name type="synonym">Chrysanthemum cinerariifolium</name>
    <dbReference type="NCBI Taxonomy" id="118510"/>
    <lineage>
        <taxon>Eukaryota</taxon>
        <taxon>Viridiplantae</taxon>
        <taxon>Streptophyta</taxon>
        <taxon>Embryophyta</taxon>
        <taxon>Tracheophyta</taxon>
        <taxon>Spermatophyta</taxon>
        <taxon>Magnoliopsida</taxon>
        <taxon>eudicotyledons</taxon>
        <taxon>Gunneridae</taxon>
        <taxon>Pentapetalae</taxon>
        <taxon>asterids</taxon>
        <taxon>campanulids</taxon>
        <taxon>Asterales</taxon>
        <taxon>Asteraceae</taxon>
        <taxon>Asteroideae</taxon>
        <taxon>Anthemideae</taxon>
        <taxon>Anthemidinae</taxon>
        <taxon>Tanacetum</taxon>
    </lineage>
</organism>
<feature type="domain" description="Reverse transcriptase Ty1/copia-type" evidence="3">
    <location>
        <begin position="552"/>
        <end position="647"/>
    </location>
</feature>
<gene>
    <name evidence="5" type="ORF">Tci_060693</name>
</gene>
<dbReference type="InterPro" id="IPR057670">
    <property type="entry name" value="SH3_retrovirus"/>
</dbReference>
<feature type="compositionally biased region" description="Basic residues" evidence="2">
    <location>
        <begin position="369"/>
        <end position="380"/>
    </location>
</feature>
<dbReference type="AlphaFoldDB" id="A0A6L2NVT0"/>
<accession>A0A6L2NVT0</accession>
<comment type="caution">
    <text evidence="5">The sequence shown here is derived from an EMBL/GenBank/DDBJ whole genome shotgun (WGS) entry which is preliminary data.</text>
</comment>
<dbReference type="EMBL" id="BKCJ010009809">
    <property type="protein sequence ID" value="GEU88715.1"/>
    <property type="molecule type" value="Genomic_DNA"/>
</dbReference>
<feature type="domain" description="Retroviral polymerase SH3-like" evidence="4">
    <location>
        <begin position="437"/>
        <end position="490"/>
    </location>
</feature>
<protein>
    <submittedName>
        <fullName evidence="5">Retrovirus-related Pol polyprotein from transposon TNT 1-94</fullName>
    </submittedName>
</protein>
<evidence type="ECO:0000259" key="4">
    <source>
        <dbReference type="Pfam" id="PF25597"/>
    </source>
</evidence>
<proteinExistence type="predicted"/>
<evidence type="ECO:0000256" key="1">
    <source>
        <dbReference type="SAM" id="Coils"/>
    </source>
</evidence>